<dbReference type="EMBL" id="SNVI01000002">
    <property type="protein sequence ID" value="TFE39459.1"/>
    <property type="molecule type" value="Genomic_DNA"/>
</dbReference>
<sequence length="615" mass="64377">MQIVRYFILAALALFLFNPNPCWAQTDKSATDAAASQAAGSTPEAASVPTVVVSRAYLMSVLNASDVKGAPSDVTLPRDQLMRLQGSATGVEQSRLIKELIYWSFLFVTVGLVIILIVAALVRTAFWRHAAELGPQKWRDHLLQLPLGAPEGSIRALLSLFVVTFGIIALALQKYLDISSPEALTSFVTAVITFYFTSRASEQARKAALISQETLSDTVDKNNVALQQANKTAVDAQQNAVDKLHDVSKEVLKNSADATNTALETVSRSYDQAAAANLTGDSGDVVATLTSKRDQLQNIQQIARAVDGLGLGTDILPRVADTVSSIQGLLDTINPLLTSKPDAATVTKVLGDVSTKLPALAATGLPGVLAEATAVLGDVAGLVLAGLPAGPVGIVGGILVSAIRLASDAPKMAQFKGALLGQPFDPVLLPSTTDPSVAQAALESAPLMLEHFANADDPARMKLMGLAIRKKPDGTLYTSDELAALCATEVGNGTSAELPPRSTESISNEELTQAFDQYRGALVHLGALAQLAGSVAISLPDDPGKPVSIDFKSIVNAAIQASANPKAAAQIEKLVFLGEALSKAHLDPAKTTQLVFDALSLAAKDGLVQDKETVE</sequence>
<protein>
    <submittedName>
        <fullName evidence="3">Uncharacterized protein</fullName>
    </submittedName>
</protein>
<keyword evidence="1" id="KW-0472">Membrane</keyword>
<evidence type="ECO:0000256" key="1">
    <source>
        <dbReference type="SAM" id="Phobius"/>
    </source>
</evidence>
<proteinExistence type="predicted"/>
<evidence type="ECO:0000313" key="3">
    <source>
        <dbReference type="EMBL" id="TFE39459.1"/>
    </source>
</evidence>
<keyword evidence="2" id="KW-0732">Signal</keyword>
<name>A0A4Y8MPQ2_9BURK</name>
<dbReference type="Proteomes" id="UP000297385">
    <property type="component" value="Unassembled WGS sequence"/>
</dbReference>
<comment type="caution">
    <text evidence="3">The sequence shown here is derived from an EMBL/GenBank/DDBJ whole genome shotgun (WGS) entry which is preliminary data.</text>
</comment>
<accession>A0A4Y8MPQ2</accession>
<feature type="chain" id="PRO_5021505095" evidence="2">
    <location>
        <begin position="25"/>
        <end position="615"/>
    </location>
</feature>
<reference evidence="3 4" key="1">
    <citation type="submission" date="2019-03" db="EMBL/GenBank/DDBJ databases">
        <title>Complete Genome Sequence of Paraburkholderia dipogonis ICMP 19430T, a Nitrogen-fixing Symbiont of the South African Invasive Legume Dipogon lignosus in New Zealand.</title>
        <authorList>
            <person name="De Meyer S.E."/>
        </authorList>
    </citation>
    <scope>NUCLEOTIDE SEQUENCE [LARGE SCALE GENOMIC DNA]</scope>
    <source>
        <strain evidence="3 4">ICMP 19430</strain>
    </source>
</reference>
<evidence type="ECO:0000313" key="4">
    <source>
        <dbReference type="Proteomes" id="UP000297385"/>
    </source>
</evidence>
<evidence type="ECO:0000256" key="2">
    <source>
        <dbReference type="SAM" id="SignalP"/>
    </source>
</evidence>
<feature type="transmembrane region" description="Helical" evidence="1">
    <location>
        <begin position="100"/>
        <end position="122"/>
    </location>
</feature>
<feature type="transmembrane region" description="Helical" evidence="1">
    <location>
        <begin position="154"/>
        <end position="172"/>
    </location>
</feature>
<dbReference type="AlphaFoldDB" id="A0A4Y8MPQ2"/>
<feature type="signal peptide" evidence="2">
    <location>
        <begin position="1"/>
        <end position="24"/>
    </location>
</feature>
<dbReference type="RefSeq" id="WP_134459931.1">
    <property type="nucleotide sequence ID" value="NZ_SNVI01000002.1"/>
</dbReference>
<gene>
    <name evidence="3" type="ORF">E2553_21710</name>
</gene>
<keyword evidence="1" id="KW-0812">Transmembrane</keyword>
<organism evidence="3 4">
    <name type="scientific">Paraburkholderia dipogonis</name>
    <dbReference type="NCBI Taxonomy" id="1211383"/>
    <lineage>
        <taxon>Bacteria</taxon>
        <taxon>Pseudomonadati</taxon>
        <taxon>Pseudomonadota</taxon>
        <taxon>Betaproteobacteria</taxon>
        <taxon>Burkholderiales</taxon>
        <taxon>Burkholderiaceae</taxon>
        <taxon>Paraburkholderia</taxon>
    </lineage>
</organism>
<keyword evidence="1" id="KW-1133">Transmembrane helix</keyword>